<dbReference type="Pfam" id="PF12073">
    <property type="entry name" value="DUF3553"/>
    <property type="match status" value="1"/>
</dbReference>
<organism evidence="1 2">
    <name type="scientific">Ilyobacter polytropus (strain ATCC 51220 / DSM 2926 / LMG 16218 / CuHBu1)</name>
    <dbReference type="NCBI Taxonomy" id="572544"/>
    <lineage>
        <taxon>Bacteria</taxon>
        <taxon>Fusobacteriati</taxon>
        <taxon>Fusobacteriota</taxon>
        <taxon>Fusobacteriia</taxon>
        <taxon>Fusobacteriales</taxon>
        <taxon>Fusobacteriaceae</taxon>
        <taxon>Ilyobacter</taxon>
    </lineage>
</organism>
<dbReference type="OrthoDB" id="9781481at2"/>
<protein>
    <recommendedName>
        <fullName evidence="3">DUF3553 domain-containing protein</fullName>
    </recommendedName>
</protein>
<dbReference type="AlphaFoldDB" id="E3HDF8"/>
<dbReference type="InterPro" id="IPR021938">
    <property type="entry name" value="DUF3553"/>
</dbReference>
<dbReference type="Proteomes" id="UP000006875">
    <property type="component" value="Plasmid pILYOP01"/>
</dbReference>
<dbReference type="HOGENOM" id="CLU_080084_0_0_0"/>
<reference evidence="1 2" key="1">
    <citation type="journal article" date="2010" name="Stand. Genomic Sci.">
        <title>Complete genome sequence of Ilyobacter polytropus type strain (CuHbu1).</title>
        <authorList>
            <person name="Sikorski J."/>
            <person name="Chertkov O."/>
            <person name="Lapidus A."/>
            <person name="Nolan M."/>
            <person name="Lucas S."/>
            <person name="Del Rio T.G."/>
            <person name="Tice H."/>
            <person name="Cheng J.F."/>
            <person name="Tapia R."/>
            <person name="Han C."/>
            <person name="Goodwin L."/>
            <person name="Pitluck S."/>
            <person name="Liolios K."/>
            <person name="Ivanova N."/>
            <person name="Mavromatis K."/>
            <person name="Mikhailova N."/>
            <person name="Pati A."/>
            <person name="Chen A."/>
            <person name="Palaniappan K."/>
            <person name="Land M."/>
            <person name="Hauser L."/>
            <person name="Chang Y.J."/>
            <person name="Jeffries C.D."/>
            <person name="Brambilla E."/>
            <person name="Yasawong M."/>
            <person name="Rohde M."/>
            <person name="Pukall R."/>
            <person name="Spring S."/>
            <person name="Goker M."/>
            <person name="Woyke T."/>
            <person name="Bristow J."/>
            <person name="Eisen J.A."/>
            <person name="Markowitz V."/>
            <person name="Hugenholtz P."/>
            <person name="Kyrpides N.C."/>
            <person name="Klenk H.P."/>
        </authorList>
    </citation>
    <scope>NUCLEOTIDE SEQUENCE [LARGE SCALE GENOMIC DNA]</scope>
    <source>
        <strain evidence="2">ATCC 51220 / DSM 2926 / LMG 16218 / CuHBu1</strain>
        <plasmid evidence="2">pILYOP01</plasmid>
    </source>
</reference>
<keyword evidence="1" id="KW-0614">Plasmid</keyword>
<sequence>MKFVKHIKKQEWGIGEIIETNGYKVTIDFINAGVKLLNSKIAILEEILDEGEITKYKEDRLLCTLNNKKTKKVSVKENFPIEDLIQIFLSVYPKGFYDEGYLENERKYKENLINEFKMNLSEEKLSKSLESKDYSEIAEVSKKLISASKNIHSIEKTNFRKAISKVENQERFIQTLYDLFYTDKKTEEERFIDFKDCLESINCNKWTIITYFMNMLKPDKYLFLKPKISKKSAEIFAFDISYNMTPNWNTYFKFLKFAEISKKNIDILNPRDYIDIECFMWILVKNLKKAKEKA</sequence>
<proteinExistence type="predicted"/>
<accession>E3HDF8</accession>
<dbReference type="EMBL" id="CP002282">
    <property type="protein sequence ID" value="ADO84561.1"/>
    <property type="molecule type" value="Genomic_DNA"/>
</dbReference>
<evidence type="ECO:0008006" key="3">
    <source>
        <dbReference type="Google" id="ProtNLM"/>
    </source>
</evidence>
<keyword evidence="2" id="KW-1185">Reference proteome</keyword>
<evidence type="ECO:0000313" key="1">
    <source>
        <dbReference type="EMBL" id="ADO84561.1"/>
    </source>
</evidence>
<name>E3HDF8_ILYPC</name>
<dbReference type="RefSeq" id="WP_013389213.1">
    <property type="nucleotide sequence ID" value="NC_014633.1"/>
</dbReference>
<evidence type="ECO:0000313" key="2">
    <source>
        <dbReference type="Proteomes" id="UP000006875"/>
    </source>
</evidence>
<dbReference type="KEGG" id="ipo:Ilyop_2807"/>
<geneLocation type="plasmid" evidence="1 2">
    <name>pILYOP01</name>
</geneLocation>
<gene>
    <name evidence="1" type="ordered locus">Ilyop_2807</name>
</gene>